<evidence type="ECO:0000256" key="2">
    <source>
        <dbReference type="RuleBase" id="RU364082"/>
    </source>
</evidence>
<evidence type="ECO:0000256" key="1">
    <source>
        <dbReference type="ARBA" id="ARBA00010944"/>
    </source>
</evidence>
<dbReference type="InterPro" id="IPR005913">
    <property type="entry name" value="dTDP_dehydrorham_reduct"/>
</dbReference>
<proteinExistence type="inferred from homology"/>
<organism evidence="4 5">
    <name type="scientific">candidate division TA06 bacterium B3_TA06</name>
    <dbReference type="NCBI Taxonomy" id="2012487"/>
    <lineage>
        <taxon>Bacteria</taxon>
        <taxon>Bacteria division TA06</taxon>
    </lineage>
</organism>
<dbReference type="Proteomes" id="UP000317778">
    <property type="component" value="Unassembled WGS sequence"/>
</dbReference>
<dbReference type="Gene3D" id="3.90.25.10">
    <property type="entry name" value="UDP-galactose 4-epimerase, domain 1"/>
    <property type="match status" value="1"/>
</dbReference>
<dbReference type="PANTHER" id="PTHR10491">
    <property type="entry name" value="DTDP-4-DEHYDRORHAMNOSE REDUCTASE"/>
    <property type="match status" value="1"/>
</dbReference>
<dbReference type="GO" id="GO:0019305">
    <property type="term" value="P:dTDP-rhamnose biosynthetic process"/>
    <property type="evidence" value="ECO:0007669"/>
    <property type="project" value="UniProtKB-UniPathway"/>
</dbReference>
<protein>
    <recommendedName>
        <fullName evidence="2">dTDP-4-dehydrorhamnose reductase</fullName>
        <ecNumber evidence="2">1.1.1.133</ecNumber>
    </recommendedName>
</protein>
<dbReference type="AlphaFoldDB" id="A0A532V6Q7"/>
<dbReference type="GO" id="GO:0008831">
    <property type="term" value="F:dTDP-4-dehydrorhamnose reductase activity"/>
    <property type="evidence" value="ECO:0007669"/>
    <property type="project" value="UniProtKB-EC"/>
</dbReference>
<dbReference type="InterPro" id="IPR029903">
    <property type="entry name" value="RmlD-like-bd"/>
</dbReference>
<reference evidence="4 5" key="1">
    <citation type="submission" date="2017-06" db="EMBL/GenBank/DDBJ databases">
        <title>Novel microbial phyla capable of carbon fixation and sulfur reduction in deep-sea sediments.</title>
        <authorList>
            <person name="Huang J."/>
            <person name="Baker B."/>
            <person name="Wang Y."/>
        </authorList>
    </citation>
    <scope>NUCLEOTIDE SEQUENCE [LARGE SCALE GENOMIC DNA]</scope>
    <source>
        <strain evidence="4">B3_TA06</strain>
    </source>
</reference>
<keyword evidence="2" id="KW-0521">NADP</keyword>
<evidence type="ECO:0000313" key="4">
    <source>
        <dbReference type="EMBL" id="TKJ42647.1"/>
    </source>
</evidence>
<dbReference type="NCBIfam" id="TIGR01214">
    <property type="entry name" value="rmlD"/>
    <property type="match status" value="1"/>
</dbReference>
<dbReference type="InterPro" id="IPR036291">
    <property type="entry name" value="NAD(P)-bd_dom_sf"/>
</dbReference>
<accession>A0A532V6Q7</accession>
<evidence type="ECO:0000313" key="5">
    <source>
        <dbReference type="Proteomes" id="UP000317778"/>
    </source>
</evidence>
<sequence>MGSILVTGAKGRLGSALYEFLVSRGEEVRAISRNELDLSEKAGVSKCLAALPPDLIFHAAAMTNVDECERAPTRARRDNVEATRNLAEAAAALNARFIHFSTDYVFDGHKSSPYTETDTPTPLSVYGKTKLEAERAVSLLVSDHVIIRMAWLFGVERDFCSFVKGEIARGRSPKLATDHQGSPGYIPDLLPAIYEIAQSSACGIFHLTNRGSCNRFEMGQEIIRILGSRVKPIPSTGAEIGFIATRPRQSALSCAKFEQAFGRTLRPWQETLRAYLKNTG</sequence>
<dbReference type="EC" id="1.1.1.133" evidence="2"/>
<comment type="similarity">
    <text evidence="1 2">Belongs to the dTDP-4-dehydrorhamnose reductase family.</text>
</comment>
<evidence type="ECO:0000259" key="3">
    <source>
        <dbReference type="Pfam" id="PF04321"/>
    </source>
</evidence>
<dbReference type="CDD" id="cd05254">
    <property type="entry name" value="dTDP_HR_like_SDR_e"/>
    <property type="match status" value="1"/>
</dbReference>
<comment type="function">
    <text evidence="2">Catalyzes the reduction of dTDP-6-deoxy-L-lyxo-4-hexulose to yield dTDP-L-rhamnose.</text>
</comment>
<dbReference type="SUPFAM" id="SSF51735">
    <property type="entry name" value="NAD(P)-binding Rossmann-fold domains"/>
    <property type="match status" value="1"/>
</dbReference>
<comment type="caution">
    <text evidence="4">The sequence shown here is derived from an EMBL/GenBank/DDBJ whole genome shotgun (WGS) entry which is preliminary data.</text>
</comment>
<dbReference type="UniPathway" id="UPA00124"/>
<keyword evidence="2" id="KW-0560">Oxidoreductase</keyword>
<comment type="pathway">
    <text evidence="2">Carbohydrate biosynthesis; dTDP-L-rhamnose biosynthesis.</text>
</comment>
<dbReference type="Gene3D" id="3.40.50.720">
    <property type="entry name" value="NAD(P)-binding Rossmann-like Domain"/>
    <property type="match status" value="1"/>
</dbReference>
<dbReference type="PANTHER" id="PTHR10491:SF4">
    <property type="entry name" value="METHIONINE ADENOSYLTRANSFERASE 2 SUBUNIT BETA"/>
    <property type="match status" value="1"/>
</dbReference>
<name>A0A532V6Q7_UNCT6</name>
<dbReference type="Pfam" id="PF04321">
    <property type="entry name" value="RmlD_sub_bind"/>
    <property type="match status" value="1"/>
</dbReference>
<gene>
    <name evidence="4" type="primary">rfbD</name>
    <name evidence="4" type="ORF">CEE36_07030</name>
</gene>
<dbReference type="EMBL" id="NJBO01000010">
    <property type="protein sequence ID" value="TKJ42647.1"/>
    <property type="molecule type" value="Genomic_DNA"/>
</dbReference>
<feature type="domain" description="RmlD-like substrate binding" evidence="3">
    <location>
        <begin position="4"/>
        <end position="278"/>
    </location>
</feature>